<evidence type="ECO:0000313" key="4">
    <source>
        <dbReference type="RefSeq" id="XP_030636773.1"/>
    </source>
</evidence>
<evidence type="ECO:0000313" key="3">
    <source>
        <dbReference type="Proteomes" id="UP000504632"/>
    </source>
</evidence>
<dbReference type="OrthoDB" id="8950237at2759"/>
<keyword evidence="2" id="KW-0812">Transmembrane</keyword>
<dbReference type="InParanoid" id="A0A6J2VXW1"/>
<reference evidence="4" key="1">
    <citation type="submission" date="2025-08" db="UniProtKB">
        <authorList>
            <consortium name="RefSeq"/>
        </authorList>
    </citation>
    <scope>IDENTIFICATION</scope>
</reference>
<feature type="region of interest" description="Disordered" evidence="1">
    <location>
        <begin position="77"/>
        <end position="207"/>
    </location>
</feature>
<feature type="transmembrane region" description="Helical" evidence="2">
    <location>
        <begin position="16"/>
        <end position="37"/>
    </location>
</feature>
<evidence type="ECO:0000256" key="1">
    <source>
        <dbReference type="SAM" id="MobiDB-lite"/>
    </source>
</evidence>
<protein>
    <submittedName>
        <fullName evidence="4">Cilia- and flagella-associated protein 251-like</fullName>
    </submittedName>
</protein>
<dbReference type="GeneID" id="115817590"/>
<name>A0A6J2VXW1_CHACN</name>
<dbReference type="RefSeq" id="XP_030636773.1">
    <property type="nucleotide sequence ID" value="XM_030780913.1"/>
</dbReference>
<gene>
    <name evidence="4" type="primary">LOC115817590</name>
</gene>
<keyword evidence="2" id="KW-1133">Transmembrane helix</keyword>
<keyword evidence="3" id="KW-1185">Reference proteome</keyword>
<evidence type="ECO:0000256" key="2">
    <source>
        <dbReference type="SAM" id="Phobius"/>
    </source>
</evidence>
<dbReference type="Proteomes" id="UP000504632">
    <property type="component" value="Chromosome 7"/>
</dbReference>
<sequence length="207" mass="22985">MSEGCADTDASGTDPAVVLFVFLILLVILLICSYKYLNRETDGRYTIRRLVYQPGGVRDRLRDGVRVVETRFGVHLWPEPREDEEAMGQGEGQGGEEEDEEKACGGAGSDAEEQEDGAGKEEDREKGDDSSDDYSSIDLRERAKLKNEDKKEAEGSDEQKQEEQRAEEGEKSEERVGLLIDFKPLSGSALWSGEKKDDEESADLTAL</sequence>
<proteinExistence type="predicted"/>
<dbReference type="AlphaFoldDB" id="A0A6J2VXW1"/>
<accession>A0A6J2VXW1</accession>
<feature type="compositionally biased region" description="Basic and acidic residues" evidence="1">
    <location>
        <begin position="117"/>
        <end position="129"/>
    </location>
</feature>
<feature type="compositionally biased region" description="Basic and acidic residues" evidence="1">
    <location>
        <begin position="138"/>
        <end position="176"/>
    </location>
</feature>
<keyword evidence="2" id="KW-0472">Membrane</keyword>
<organism evidence="3 4">
    <name type="scientific">Chanos chanos</name>
    <name type="common">Milkfish</name>
    <name type="synonym">Mugil chanos</name>
    <dbReference type="NCBI Taxonomy" id="29144"/>
    <lineage>
        <taxon>Eukaryota</taxon>
        <taxon>Metazoa</taxon>
        <taxon>Chordata</taxon>
        <taxon>Craniata</taxon>
        <taxon>Vertebrata</taxon>
        <taxon>Euteleostomi</taxon>
        <taxon>Actinopterygii</taxon>
        <taxon>Neopterygii</taxon>
        <taxon>Teleostei</taxon>
        <taxon>Ostariophysi</taxon>
        <taxon>Gonorynchiformes</taxon>
        <taxon>Chanidae</taxon>
        <taxon>Chanos</taxon>
    </lineage>
</organism>